<dbReference type="SUPFAM" id="SSF51338">
    <property type="entry name" value="Composite domain of metallo-dependent hydrolases"/>
    <property type="match status" value="1"/>
</dbReference>
<evidence type="ECO:0000259" key="1">
    <source>
        <dbReference type="Pfam" id="PF01979"/>
    </source>
</evidence>
<protein>
    <recommendedName>
        <fullName evidence="1">Amidohydrolase-related domain-containing protein</fullName>
    </recommendedName>
</protein>
<dbReference type="PANTHER" id="PTHR43135">
    <property type="entry name" value="ALPHA-D-RIBOSE 1-METHYLPHOSPHONATE 5-TRIPHOSPHATE DIPHOSPHATASE"/>
    <property type="match status" value="1"/>
</dbReference>
<dbReference type="PANTHER" id="PTHR43135:SF3">
    <property type="entry name" value="ALPHA-D-RIBOSE 1-METHYLPHOSPHONATE 5-TRIPHOSPHATE DIPHOSPHATASE"/>
    <property type="match status" value="1"/>
</dbReference>
<name>X0XF90_9ZZZZ</name>
<dbReference type="EMBL" id="BARS01044238">
    <property type="protein sequence ID" value="GAG34057.1"/>
    <property type="molecule type" value="Genomic_DNA"/>
</dbReference>
<evidence type="ECO:0000313" key="2">
    <source>
        <dbReference type="EMBL" id="GAG34057.1"/>
    </source>
</evidence>
<sequence length="86" mass="9284">TGFSAYDILRIATSNGARMNELTGPNHPYQDGPLGVIKEGAYADILLVDGNPLDDIKLLVKPDKNLKIIMKDGKIYKNTLKVGGKG</sequence>
<feature type="domain" description="Amidohydrolase-related" evidence="1">
    <location>
        <begin position="2"/>
        <end position="75"/>
    </location>
</feature>
<dbReference type="InterPro" id="IPR006680">
    <property type="entry name" value="Amidohydro-rel"/>
</dbReference>
<dbReference type="InterPro" id="IPR051781">
    <property type="entry name" value="Metallo-dep_Hydrolase"/>
</dbReference>
<feature type="non-terminal residue" evidence="2">
    <location>
        <position position="1"/>
    </location>
</feature>
<organism evidence="2">
    <name type="scientific">marine sediment metagenome</name>
    <dbReference type="NCBI Taxonomy" id="412755"/>
    <lineage>
        <taxon>unclassified sequences</taxon>
        <taxon>metagenomes</taxon>
        <taxon>ecological metagenomes</taxon>
    </lineage>
</organism>
<dbReference type="Gene3D" id="2.30.40.10">
    <property type="entry name" value="Urease, subunit C, domain 1"/>
    <property type="match status" value="1"/>
</dbReference>
<reference evidence="2" key="1">
    <citation type="journal article" date="2014" name="Front. Microbiol.">
        <title>High frequency of phylogenetically diverse reductive dehalogenase-homologous genes in deep subseafloor sedimentary metagenomes.</title>
        <authorList>
            <person name="Kawai M."/>
            <person name="Futagami T."/>
            <person name="Toyoda A."/>
            <person name="Takaki Y."/>
            <person name="Nishi S."/>
            <person name="Hori S."/>
            <person name="Arai W."/>
            <person name="Tsubouchi T."/>
            <person name="Morono Y."/>
            <person name="Uchiyama I."/>
            <person name="Ito T."/>
            <person name="Fujiyama A."/>
            <person name="Inagaki F."/>
            <person name="Takami H."/>
        </authorList>
    </citation>
    <scope>NUCLEOTIDE SEQUENCE</scope>
    <source>
        <strain evidence="2">Expedition CK06-06</strain>
    </source>
</reference>
<dbReference type="GO" id="GO:0016810">
    <property type="term" value="F:hydrolase activity, acting on carbon-nitrogen (but not peptide) bonds"/>
    <property type="evidence" value="ECO:0007669"/>
    <property type="project" value="InterPro"/>
</dbReference>
<dbReference type="InterPro" id="IPR011059">
    <property type="entry name" value="Metal-dep_hydrolase_composite"/>
</dbReference>
<comment type="caution">
    <text evidence="2">The sequence shown here is derived from an EMBL/GenBank/DDBJ whole genome shotgun (WGS) entry which is preliminary data.</text>
</comment>
<dbReference type="Pfam" id="PF01979">
    <property type="entry name" value="Amidohydro_1"/>
    <property type="match status" value="1"/>
</dbReference>
<gene>
    <name evidence="2" type="ORF">S01H1_66876</name>
</gene>
<accession>X0XF90</accession>
<proteinExistence type="predicted"/>
<dbReference type="AlphaFoldDB" id="X0XF90"/>